<organism evidence="3">
    <name type="scientific">Angiostrongylus costaricensis</name>
    <name type="common">Nematode worm</name>
    <dbReference type="NCBI Taxonomy" id="334426"/>
    <lineage>
        <taxon>Eukaryota</taxon>
        <taxon>Metazoa</taxon>
        <taxon>Ecdysozoa</taxon>
        <taxon>Nematoda</taxon>
        <taxon>Chromadorea</taxon>
        <taxon>Rhabditida</taxon>
        <taxon>Rhabditina</taxon>
        <taxon>Rhabditomorpha</taxon>
        <taxon>Strongyloidea</taxon>
        <taxon>Metastrongylidae</taxon>
        <taxon>Angiostrongylus</taxon>
    </lineage>
</organism>
<sequence>MNLPGYPAPTSPLAPSLSPIIGGVPVYSTPSPYPPFIPNYPYQLKGSGYSKPSLYETIPPSTSYYPGPPLPFHLKSFPYADKYAVSPTGGVPKSADESESYLTAPLLTPFPFFPCVTSDPPLPVDQQLNNCDGVKWSKCCRMCCM</sequence>
<gene>
    <name evidence="1" type="ORF">ACOC_LOCUS12794</name>
</gene>
<accession>A0A0R3Q1B6</accession>
<name>A0A0R3Q1B6_ANGCS</name>
<evidence type="ECO:0000313" key="1">
    <source>
        <dbReference type="EMBL" id="VDM64379.1"/>
    </source>
</evidence>
<dbReference type="Proteomes" id="UP000267027">
    <property type="component" value="Unassembled WGS sequence"/>
</dbReference>
<dbReference type="WBParaSite" id="ACOC_0001279301-mRNA-1">
    <property type="protein sequence ID" value="ACOC_0001279301-mRNA-1"/>
    <property type="gene ID" value="ACOC_0001279301"/>
</dbReference>
<dbReference type="AlphaFoldDB" id="A0A0R3Q1B6"/>
<protein>
    <submittedName>
        <fullName evidence="3">CYSTM domain-containing protein</fullName>
    </submittedName>
</protein>
<keyword evidence="2" id="KW-1185">Reference proteome</keyword>
<reference evidence="3" key="1">
    <citation type="submission" date="2017-02" db="UniProtKB">
        <authorList>
            <consortium name="WormBaseParasite"/>
        </authorList>
    </citation>
    <scope>IDENTIFICATION</scope>
</reference>
<proteinExistence type="predicted"/>
<reference evidence="1 2" key="2">
    <citation type="submission" date="2018-11" db="EMBL/GenBank/DDBJ databases">
        <authorList>
            <consortium name="Pathogen Informatics"/>
        </authorList>
    </citation>
    <scope>NUCLEOTIDE SEQUENCE [LARGE SCALE GENOMIC DNA]</scope>
    <source>
        <strain evidence="1 2">Costa Rica</strain>
    </source>
</reference>
<evidence type="ECO:0000313" key="2">
    <source>
        <dbReference type="Proteomes" id="UP000267027"/>
    </source>
</evidence>
<dbReference type="EMBL" id="UYYA01005227">
    <property type="protein sequence ID" value="VDM64379.1"/>
    <property type="molecule type" value="Genomic_DNA"/>
</dbReference>
<evidence type="ECO:0000313" key="3">
    <source>
        <dbReference type="WBParaSite" id="ACOC_0001279301-mRNA-1"/>
    </source>
</evidence>